<dbReference type="EMBL" id="CP002696">
    <property type="protein sequence ID" value="AEE16901.1"/>
    <property type="molecule type" value="Genomic_DNA"/>
</dbReference>
<proteinExistence type="predicted"/>
<name>F4LNR6_TREBD</name>
<sequence>MRDIGTSVCANVRQLQWTELCNCICETFRFSAKEKEAFQKNQTAKLIAALPFAAECDDAKRTALAHLAIYVTELRGGAVIGDHTPADNESVYARLRLLSSFKGGKKSVIDQGMSLLALTMIRGYEKSKSYDAQHHIYNPLNDGSWNFESMERDLLSSIGSNPSSALREFVQNPAEAWESTDTEN</sequence>
<dbReference type="OrthoDB" id="370204at2"/>
<dbReference type="HOGENOM" id="CLU_121938_0_0_12"/>
<accession>F4LNR6</accession>
<dbReference type="Proteomes" id="UP000006546">
    <property type="component" value="Chromosome"/>
</dbReference>
<evidence type="ECO:0000313" key="1">
    <source>
        <dbReference type="EMBL" id="AEE16901.1"/>
    </source>
</evidence>
<reference evidence="2" key="1">
    <citation type="submission" date="2011-04" db="EMBL/GenBank/DDBJ databases">
        <title>The complete genome of Treponema brennaborense DSM 12168.</title>
        <authorList>
            <person name="Lucas S."/>
            <person name="Han J."/>
            <person name="Lapidus A."/>
            <person name="Bruce D."/>
            <person name="Goodwin L."/>
            <person name="Pitluck S."/>
            <person name="Peters L."/>
            <person name="Kyrpides N."/>
            <person name="Mavromatis K."/>
            <person name="Ivanova N."/>
            <person name="Mikhailova N."/>
            <person name="Pagani I."/>
            <person name="Teshima H."/>
            <person name="Detter J.C."/>
            <person name="Tapia R."/>
            <person name="Han C."/>
            <person name="Land M."/>
            <person name="Hauser L."/>
            <person name="Markowitz V."/>
            <person name="Cheng J.-F."/>
            <person name="Hugenholtz P."/>
            <person name="Woyke T."/>
            <person name="Wu D."/>
            <person name="Gronow S."/>
            <person name="Wellnitz S."/>
            <person name="Brambilla E."/>
            <person name="Klenk H.-P."/>
            <person name="Eisen J.A."/>
        </authorList>
    </citation>
    <scope>NUCLEOTIDE SEQUENCE [LARGE SCALE GENOMIC DNA]</scope>
    <source>
        <strain evidence="2">DSM 12168 / CIP 105900 / DD5/3</strain>
    </source>
</reference>
<gene>
    <name evidence="1" type="ordered locus">Trebr_1477</name>
</gene>
<organism evidence="1 2">
    <name type="scientific">Treponema brennaborense (strain DSM 12168 / CIP 105900 / DD5/3)</name>
    <dbReference type="NCBI Taxonomy" id="906968"/>
    <lineage>
        <taxon>Bacteria</taxon>
        <taxon>Pseudomonadati</taxon>
        <taxon>Spirochaetota</taxon>
        <taxon>Spirochaetia</taxon>
        <taxon>Spirochaetales</taxon>
        <taxon>Treponemataceae</taxon>
        <taxon>Treponema</taxon>
    </lineage>
</organism>
<protein>
    <submittedName>
        <fullName evidence="1">Uncharacterized protein</fullName>
    </submittedName>
</protein>
<dbReference type="RefSeq" id="WP_013758606.1">
    <property type="nucleotide sequence ID" value="NC_015500.1"/>
</dbReference>
<dbReference type="eggNOG" id="ENOG502ZDEW">
    <property type="taxonomic scope" value="Bacteria"/>
</dbReference>
<dbReference type="AlphaFoldDB" id="F4LNR6"/>
<dbReference type="KEGG" id="tbe:Trebr_1477"/>
<evidence type="ECO:0000313" key="2">
    <source>
        <dbReference type="Proteomes" id="UP000006546"/>
    </source>
</evidence>
<keyword evidence="2" id="KW-1185">Reference proteome</keyword>